<comment type="caution">
    <text evidence="7">The sequence shown here is derived from an EMBL/GenBank/DDBJ whole genome shotgun (WGS) entry which is preliminary data.</text>
</comment>
<name>A0A9D4KF42_DREPO</name>
<proteinExistence type="inferred from homology"/>
<evidence type="ECO:0000256" key="4">
    <source>
        <dbReference type="ARBA" id="ARBA00022989"/>
    </source>
</evidence>
<keyword evidence="3 6" id="KW-0812">Transmembrane</keyword>
<dbReference type="AlphaFoldDB" id="A0A9D4KF42"/>
<keyword evidence="4 6" id="KW-1133">Transmembrane helix</keyword>
<accession>A0A9D4KF42</accession>
<comment type="subcellular location">
    <subcellularLocation>
        <location evidence="1">Membrane</location>
        <topology evidence="1">Multi-pass membrane protein</topology>
    </subcellularLocation>
</comment>
<dbReference type="Pfam" id="PF05653">
    <property type="entry name" value="Mg_trans_NIPA"/>
    <property type="match status" value="1"/>
</dbReference>
<dbReference type="PANTHER" id="PTHR12570:SF92">
    <property type="entry name" value="SPICHTHYIN, ISOFORM B"/>
    <property type="match status" value="1"/>
</dbReference>
<evidence type="ECO:0000313" key="8">
    <source>
        <dbReference type="Proteomes" id="UP000828390"/>
    </source>
</evidence>
<dbReference type="Proteomes" id="UP000828390">
    <property type="component" value="Unassembled WGS sequence"/>
</dbReference>
<evidence type="ECO:0000256" key="5">
    <source>
        <dbReference type="ARBA" id="ARBA00023136"/>
    </source>
</evidence>
<organism evidence="7 8">
    <name type="scientific">Dreissena polymorpha</name>
    <name type="common">Zebra mussel</name>
    <name type="synonym">Mytilus polymorpha</name>
    <dbReference type="NCBI Taxonomy" id="45954"/>
    <lineage>
        <taxon>Eukaryota</taxon>
        <taxon>Metazoa</taxon>
        <taxon>Spiralia</taxon>
        <taxon>Lophotrochozoa</taxon>
        <taxon>Mollusca</taxon>
        <taxon>Bivalvia</taxon>
        <taxon>Autobranchia</taxon>
        <taxon>Heteroconchia</taxon>
        <taxon>Euheterodonta</taxon>
        <taxon>Imparidentia</taxon>
        <taxon>Neoheterodontei</taxon>
        <taxon>Myida</taxon>
        <taxon>Dreissenoidea</taxon>
        <taxon>Dreissenidae</taxon>
        <taxon>Dreissena</taxon>
    </lineage>
</organism>
<dbReference type="EMBL" id="JAIWYP010000004">
    <property type="protein sequence ID" value="KAH3838730.1"/>
    <property type="molecule type" value="Genomic_DNA"/>
</dbReference>
<gene>
    <name evidence="7" type="ORF">DPMN_112144</name>
</gene>
<comment type="similarity">
    <text evidence="2">Belongs to the NIPA family.</text>
</comment>
<reference evidence="7" key="1">
    <citation type="journal article" date="2019" name="bioRxiv">
        <title>The Genome of the Zebra Mussel, Dreissena polymorpha: A Resource for Invasive Species Research.</title>
        <authorList>
            <person name="McCartney M.A."/>
            <person name="Auch B."/>
            <person name="Kono T."/>
            <person name="Mallez S."/>
            <person name="Zhang Y."/>
            <person name="Obille A."/>
            <person name="Becker A."/>
            <person name="Abrahante J.E."/>
            <person name="Garbe J."/>
            <person name="Badalamenti J.P."/>
            <person name="Herman A."/>
            <person name="Mangelson H."/>
            <person name="Liachko I."/>
            <person name="Sullivan S."/>
            <person name="Sone E.D."/>
            <person name="Koren S."/>
            <person name="Silverstein K.A.T."/>
            <person name="Beckman K.B."/>
            <person name="Gohl D.M."/>
        </authorList>
    </citation>
    <scope>NUCLEOTIDE SEQUENCE</scope>
    <source>
        <strain evidence="7">Duluth1</strain>
        <tissue evidence="7">Whole animal</tissue>
    </source>
</reference>
<evidence type="ECO:0000256" key="3">
    <source>
        <dbReference type="ARBA" id="ARBA00022692"/>
    </source>
</evidence>
<sequence>MNNVSAAAGKFADAANATTTSFPSTTVNVSDNTTLWTKQTPEEAIQNFWIGLALAVTSACFTGSSFILKKKGLLNASRAQGTRAGDGGFAYLKQWLWWAGMIIMIVGEIMNFLAYLFAPATLVTPLGALSVICR</sequence>
<evidence type="ECO:0000256" key="1">
    <source>
        <dbReference type="ARBA" id="ARBA00004141"/>
    </source>
</evidence>
<evidence type="ECO:0000313" key="7">
    <source>
        <dbReference type="EMBL" id="KAH3838730.1"/>
    </source>
</evidence>
<keyword evidence="8" id="KW-1185">Reference proteome</keyword>
<dbReference type="GO" id="GO:0016020">
    <property type="term" value="C:membrane"/>
    <property type="evidence" value="ECO:0007669"/>
    <property type="project" value="UniProtKB-SubCell"/>
</dbReference>
<reference evidence="7" key="2">
    <citation type="submission" date="2020-11" db="EMBL/GenBank/DDBJ databases">
        <authorList>
            <person name="McCartney M.A."/>
            <person name="Auch B."/>
            <person name="Kono T."/>
            <person name="Mallez S."/>
            <person name="Becker A."/>
            <person name="Gohl D.M."/>
            <person name="Silverstein K.A.T."/>
            <person name="Koren S."/>
            <person name="Bechman K.B."/>
            <person name="Herman A."/>
            <person name="Abrahante J.E."/>
            <person name="Garbe J."/>
        </authorList>
    </citation>
    <scope>NUCLEOTIDE SEQUENCE</scope>
    <source>
        <strain evidence="7">Duluth1</strain>
        <tissue evidence="7">Whole animal</tissue>
    </source>
</reference>
<feature type="transmembrane region" description="Helical" evidence="6">
    <location>
        <begin position="48"/>
        <end position="68"/>
    </location>
</feature>
<dbReference type="InterPro" id="IPR008521">
    <property type="entry name" value="Mg_trans_NIPA"/>
</dbReference>
<keyword evidence="5 6" id="KW-0472">Membrane</keyword>
<dbReference type="GO" id="GO:0015095">
    <property type="term" value="F:magnesium ion transmembrane transporter activity"/>
    <property type="evidence" value="ECO:0007669"/>
    <property type="project" value="InterPro"/>
</dbReference>
<evidence type="ECO:0000256" key="6">
    <source>
        <dbReference type="SAM" id="Phobius"/>
    </source>
</evidence>
<dbReference type="PANTHER" id="PTHR12570">
    <property type="match status" value="1"/>
</dbReference>
<protein>
    <submittedName>
        <fullName evidence="7">Uncharacterized protein</fullName>
    </submittedName>
</protein>
<feature type="transmembrane region" description="Helical" evidence="6">
    <location>
        <begin position="89"/>
        <end position="106"/>
    </location>
</feature>
<evidence type="ECO:0000256" key="2">
    <source>
        <dbReference type="ARBA" id="ARBA00007230"/>
    </source>
</evidence>